<keyword evidence="2" id="KW-1003">Cell membrane</keyword>
<feature type="transmembrane region" description="Helical" evidence="6">
    <location>
        <begin position="235"/>
        <end position="252"/>
    </location>
</feature>
<evidence type="ECO:0000313" key="8">
    <source>
        <dbReference type="EMBL" id="MFB9533960.1"/>
    </source>
</evidence>
<dbReference type="SUPFAM" id="SSF103473">
    <property type="entry name" value="MFS general substrate transporter"/>
    <property type="match status" value="1"/>
</dbReference>
<feature type="domain" description="Major facilitator superfamily (MFS) profile" evidence="7">
    <location>
        <begin position="16"/>
        <end position="253"/>
    </location>
</feature>
<evidence type="ECO:0000256" key="4">
    <source>
        <dbReference type="ARBA" id="ARBA00022989"/>
    </source>
</evidence>
<evidence type="ECO:0000259" key="7">
    <source>
        <dbReference type="PROSITE" id="PS50850"/>
    </source>
</evidence>
<dbReference type="InterPro" id="IPR036259">
    <property type="entry name" value="MFS_trans_sf"/>
</dbReference>
<dbReference type="InterPro" id="IPR050189">
    <property type="entry name" value="MFS_Efflux_Transporters"/>
</dbReference>
<evidence type="ECO:0000256" key="3">
    <source>
        <dbReference type="ARBA" id="ARBA00022692"/>
    </source>
</evidence>
<name>A0ABV5QEN2_9ACTN</name>
<dbReference type="Proteomes" id="UP001589646">
    <property type="component" value="Unassembled WGS sequence"/>
</dbReference>
<keyword evidence="3 6" id="KW-0812">Transmembrane</keyword>
<proteinExistence type="predicted"/>
<feature type="transmembrane region" description="Helical" evidence="6">
    <location>
        <begin position="172"/>
        <end position="190"/>
    </location>
</feature>
<dbReference type="Pfam" id="PF07690">
    <property type="entry name" value="MFS_1"/>
    <property type="match status" value="1"/>
</dbReference>
<dbReference type="PANTHER" id="PTHR43124">
    <property type="entry name" value="PURINE EFFLUX PUMP PBUE"/>
    <property type="match status" value="1"/>
</dbReference>
<dbReference type="PROSITE" id="PS50850">
    <property type="entry name" value="MFS"/>
    <property type="match status" value="1"/>
</dbReference>
<keyword evidence="9" id="KW-1185">Reference proteome</keyword>
<dbReference type="PANTHER" id="PTHR43124:SF3">
    <property type="entry name" value="CHLORAMPHENICOL EFFLUX PUMP RV0191"/>
    <property type="match status" value="1"/>
</dbReference>
<evidence type="ECO:0000313" key="9">
    <source>
        <dbReference type="Proteomes" id="UP001589646"/>
    </source>
</evidence>
<evidence type="ECO:0000256" key="5">
    <source>
        <dbReference type="ARBA" id="ARBA00023136"/>
    </source>
</evidence>
<dbReference type="RefSeq" id="WP_346119921.1">
    <property type="nucleotide sequence ID" value="NZ_BAAAXC010000009.1"/>
</dbReference>
<evidence type="ECO:0000256" key="2">
    <source>
        <dbReference type="ARBA" id="ARBA00022475"/>
    </source>
</evidence>
<keyword evidence="4 6" id="KW-1133">Transmembrane helix</keyword>
<feature type="transmembrane region" description="Helical" evidence="6">
    <location>
        <begin position="107"/>
        <end position="132"/>
    </location>
</feature>
<evidence type="ECO:0000256" key="1">
    <source>
        <dbReference type="ARBA" id="ARBA00004651"/>
    </source>
</evidence>
<feature type="transmembrane region" description="Helical" evidence="6">
    <location>
        <begin position="20"/>
        <end position="43"/>
    </location>
</feature>
<comment type="subcellular location">
    <subcellularLocation>
        <location evidence="1">Cell membrane</location>
        <topology evidence="1">Multi-pass membrane protein</topology>
    </subcellularLocation>
</comment>
<feature type="transmembrane region" description="Helical" evidence="6">
    <location>
        <begin position="82"/>
        <end position="101"/>
    </location>
</feature>
<comment type="caution">
    <text evidence="8">The sequence shown here is derived from an EMBL/GenBank/DDBJ whole genome shotgun (WGS) entry which is preliminary data.</text>
</comment>
<accession>A0ABV5QEN2</accession>
<organism evidence="8 9">
    <name type="scientific">Nonomuraea roseola</name>
    <dbReference type="NCBI Taxonomy" id="46179"/>
    <lineage>
        <taxon>Bacteria</taxon>
        <taxon>Bacillati</taxon>
        <taxon>Actinomycetota</taxon>
        <taxon>Actinomycetes</taxon>
        <taxon>Streptosporangiales</taxon>
        <taxon>Streptosporangiaceae</taxon>
        <taxon>Nonomuraea</taxon>
    </lineage>
</organism>
<dbReference type="InterPro" id="IPR011701">
    <property type="entry name" value="MFS"/>
</dbReference>
<dbReference type="InterPro" id="IPR020846">
    <property type="entry name" value="MFS_dom"/>
</dbReference>
<keyword evidence="5 6" id="KW-0472">Membrane</keyword>
<evidence type="ECO:0000256" key="6">
    <source>
        <dbReference type="SAM" id="Phobius"/>
    </source>
</evidence>
<dbReference type="EMBL" id="JBHMCE010000022">
    <property type="protein sequence ID" value="MFB9533960.1"/>
    <property type="molecule type" value="Genomic_DNA"/>
</dbReference>
<protein>
    <submittedName>
        <fullName evidence="8">MFS transporter</fullName>
    </submittedName>
</protein>
<gene>
    <name evidence="8" type="ORF">ACFFRN_45815</name>
</gene>
<feature type="transmembrane region" description="Helical" evidence="6">
    <location>
        <begin position="211"/>
        <end position="229"/>
    </location>
</feature>
<feature type="transmembrane region" description="Helical" evidence="6">
    <location>
        <begin position="144"/>
        <end position="166"/>
    </location>
</feature>
<dbReference type="Gene3D" id="1.20.1250.20">
    <property type="entry name" value="MFS general substrate transporter like domains"/>
    <property type="match status" value="1"/>
</dbReference>
<sequence>MGPRQAALSQSRTNLALATLFFGTFVLGTAELLVVGVLNLIAADLEVSIPAAGALVTAYALGLAVGGPILTALTIRLNKRTILIGTVVLCILGNLVPVLAADYGLFITARALTGALHGLFVAVAFVVGMSIVPPERMGRAISAVFSGFAVSAALGMPLGTLVGQALGWRGSFTAVVTLSLIALIATVALIPSVPSTGGAGDQAAHAFAPRVLAVLFLNFLVFASLYSALTYIVPFLESVTGISGALISAFLLA</sequence>
<feature type="transmembrane region" description="Helical" evidence="6">
    <location>
        <begin position="49"/>
        <end position="70"/>
    </location>
</feature>
<reference evidence="8 9" key="1">
    <citation type="submission" date="2024-09" db="EMBL/GenBank/DDBJ databases">
        <authorList>
            <person name="Sun Q."/>
            <person name="Mori K."/>
        </authorList>
    </citation>
    <scope>NUCLEOTIDE SEQUENCE [LARGE SCALE GENOMIC DNA]</scope>
    <source>
        <strain evidence="8 9">JCM 3323</strain>
    </source>
</reference>